<dbReference type="Pfam" id="PF01551">
    <property type="entry name" value="Peptidase_M23"/>
    <property type="match status" value="1"/>
</dbReference>
<feature type="region of interest" description="Disordered" evidence="2">
    <location>
        <begin position="95"/>
        <end position="161"/>
    </location>
</feature>
<dbReference type="InterPro" id="IPR018392">
    <property type="entry name" value="LysM"/>
</dbReference>
<dbReference type="EMBL" id="JADEYS010000001">
    <property type="protein sequence ID" value="MBE9396068.1"/>
    <property type="molecule type" value="Genomic_DNA"/>
</dbReference>
<dbReference type="PANTHER" id="PTHR21666">
    <property type="entry name" value="PEPTIDASE-RELATED"/>
    <property type="match status" value="1"/>
</dbReference>
<sequence length="282" mass="30752">MTRGAGWLIAAIIAVLIAGCAGPQSVPVHDRSRTKVVRSAPSVSSSAVYTVRKGDTLYSIAFRHGVDYRTVARLNKIPSSYQIYPGQRLVLKPSAQKIVRESSTRKKKTVTKKPSVDNSSKKQVKKRVVPPKTVGSKNTSTSVPKQARPKTKKTDTGAPIRWQWPSKGRLIQSFKTKGQVNKGLNLAGRTGDPVFAAASGSVVYAGNGLLGYGNLIIIDHNQKFLSAYAHNSRVLVRESDKVTGGDKIAEIGRSGAERVMLHFEIRRDGVPVNPLKYLPKKR</sequence>
<dbReference type="InterPro" id="IPR036779">
    <property type="entry name" value="LysM_dom_sf"/>
</dbReference>
<dbReference type="SMART" id="SM00257">
    <property type="entry name" value="LysM"/>
    <property type="match status" value="1"/>
</dbReference>
<dbReference type="CDD" id="cd00118">
    <property type="entry name" value="LysM"/>
    <property type="match status" value="1"/>
</dbReference>
<dbReference type="GO" id="GO:0009279">
    <property type="term" value="C:cell outer membrane"/>
    <property type="evidence" value="ECO:0007669"/>
    <property type="project" value="TreeGrafter"/>
</dbReference>
<reference evidence="4" key="1">
    <citation type="submission" date="2020-10" db="EMBL/GenBank/DDBJ databases">
        <title>Bacterium isolated from coastal waters sediment.</title>
        <authorList>
            <person name="Chen R.-J."/>
            <person name="Lu D.-C."/>
            <person name="Zhu K.-L."/>
            <person name="Du Z.-J."/>
        </authorList>
    </citation>
    <scope>NUCLEOTIDE SEQUENCE</scope>
    <source>
        <strain evidence="4">N1Y112</strain>
    </source>
</reference>
<dbReference type="InterPro" id="IPR011055">
    <property type="entry name" value="Dup_hybrid_motif"/>
</dbReference>
<dbReference type="PROSITE" id="PS51257">
    <property type="entry name" value="PROKAR_LIPOPROTEIN"/>
    <property type="match status" value="1"/>
</dbReference>
<comment type="similarity">
    <text evidence="1">Belongs to the E.coli NlpD/Haemophilus LppB family.</text>
</comment>
<protein>
    <submittedName>
        <fullName evidence="4">Peptidoglycan DD-metalloendopeptidase family protein</fullName>
    </submittedName>
</protein>
<name>A0A8J7FF47_9GAMM</name>
<accession>A0A8J7FF47</accession>
<feature type="compositionally biased region" description="Polar residues" evidence="2">
    <location>
        <begin position="135"/>
        <end position="144"/>
    </location>
</feature>
<gene>
    <name evidence="4" type="ORF">IOQ59_02200</name>
</gene>
<dbReference type="RefSeq" id="WP_193951609.1">
    <property type="nucleotide sequence ID" value="NZ_JADEYS010000001.1"/>
</dbReference>
<dbReference type="GO" id="GO:0032153">
    <property type="term" value="C:cell division site"/>
    <property type="evidence" value="ECO:0007669"/>
    <property type="project" value="TreeGrafter"/>
</dbReference>
<dbReference type="Pfam" id="PF01476">
    <property type="entry name" value="LysM"/>
    <property type="match status" value="1"/>
</dbReference>
<dbReference type="AlphaFoldDB" id="A0A8J7FF47"/>
<evidence type="ECO:0000259" key="3">
    <source>
        <dbReference type="PROSITE" id="PS51782"/>
    </source>
</evidence>
<dbReference type="Gene3D" id="3.10.350.10">
    <property type="entry name" value="LysM domain"/>
    <property type="match status" value="1"/>
</dbReference>
<proteinExistence type="inferred from homology"/>
<dbReference type="Gene3D" id="2.70.70.10">
    <property type="entry name" value="Glucose Permease (Domain IIA)"/>
    <property type="match status" value="1"/>
</dbReference>
<dbReference type="InterPro" id="IPR016047">
    <property type="entry name" value="M23ase_b-sheet_dom"/>
</dbReference>
<evidence type="ECO:0000313" key="5">
    <source>
        <dbReference type="Proteomes" id="UP000640333"/>
    </source>
</evidence>
<dbReference type="SUPFAM" id="SSF51261">
    <property type="entry name" value="Duplicated hybrid motif"/>
    <property type="match status" value="1"/>
</dbReference>
<dbReference type="Proteomes" id="UP000640333">
    <property type="component" value="Unassembled WGS sequence"/>
</dbReference>
<dbReference type="InterPro" id="IPR050570">
    <property type="entry name" value="Cell_wall_metabolism_enzyme"/>
</dbReference>
<feature type="domain" description="LysM" evidence="3">
    <location>
        <begin position="47"/>
        <end position="91"/>
    </location>
</feature>
<dbReference type="PANTHER" id="PTHR21666:SF263">
    <property type="entry name" value="MUREIN HYDROLASE ACTIVATOR NLPD"/>
    <property type="match status" value="1"/>
</dbReference>
<dbReference type="CDD" id="cd12797">
    <property type="entry name" value="M23_peptidase"/>
    <property type="match status" value="1"/>
</dbReference>
<organism evidence="4 5">
    <name type="scientific">Pontibacterium sinense</name>
    <dbReference type="NCBI Taxonomy" id="2781979"/>
    <lineage>
        <taxon>Bacteria</taxon>
        <taxon>Pseudomonadati</taxon>
        <taxon>Pseudomonadota</taxon>
        <taxon>Gammaproteobacteria</taxon>
        <taxon>Oceanospirillales</taxon>
        <taxon>Oceanospirillaceae</taxon>
        <taxon>Pontibacterium</taxon>
    </lineage>
</organism>
<evidence type="ECO:0000313" key="4">
    <source>
        <dbReference type="EMBL" id="MBE9396068.1"/>
    </source>
</evidence>
<evidence type="ECO:0000256" key="1">
    <source>
        <dbReference type="ARBA" id="ARBA00038420"/>
    </source>
</evidence>
<keyword evidence="5" id="KW-1185">Reference proteome</keyword>
<comment type="caution">
    <text evidence="4">The sequence shown here is derived from an EMBL/GenBank/DDBJ whole genome shotgun (WGS) entry which is preliminary data.</text>
</comment>
<evidence type="ECO:0000256" key="2">
    <source>
        <dbReference type="SAM" id="MobiDB-lite"/>
    </source>
</evidence>
<dbReference type="PROSITE" id="PS51782">
    <property type="entry name" value="LYSM"/>
    <property type="match status" value="1"/>
</dbReference>
<dbReference type="GO" id="GO:0004222">
    <property type="term" value="F:metalloendopeptidase activity"/>
    <property type="evidence" value="ECO:0007669"/>
    <property type="project" value="TreeGrafter"/>
</dbReference>